<name>A0ACB0Z129_MELEN</name>
<dbReference type="Proteomes" id="UP001497535">
    <property type="component" value="Unassembled WGS sequence"/>
</dbReference>
<evidence type="ECO:0000313" key="2">
    <source>
        <dbReference type="Proteomes" id="UP001497535"/>
    </source>
</evidence>
<keyword evidence="2" id="KW-1185">Reference proteome</keyword>
<protein>
    <submittedName>
        <fullName evidence="1">Uncharacterized protein</fullName>
    </submittedName>
</protein>
<evidence type="ECO:0000313" key="1">
    <source>
        <dbReference type="EMBL" id="CAK5072290.1"/>
    </source>
</evidence>
<reference evidence="1" key="1">
    <citation type="submission" date="2023-11" db="EMBL/GenBank/DDBJ databases">
        <authorList>
            <person name="Poullet M."/>
        </authorList>
    </citation>
    <scope>NUCLEOTIDE SEQUENCE</scope>
    <source>
        <strain evidence="1">E1834</strain>
    </source>
</reference>
<accession>A0ACB0Z129</accession>
<dbReference type="EMBL" id="CAVMJV010000022">
    <property type="protein sequence ID" value="CAK5072290.1"/>
    <property type="molecule type" value="Genomic_DNA"/>
</dbReference>
<gene>
    <name evidence="1" type="ORF">MENTE1834_LOCUS19152</name>
</gene>
<comment type="caution">
    <text evidence="1">The sequence shown here is derived from an EMBL/GenBank/DDBJ whole genome shotgun (WGS) entry which is preliminary data.</text>
</comment>
<sequence length="742" mass="83027">MDCLDSINSEKQVNASNLFQFSSDKISNEELKSEEFMEFNEQNNQQNIEGINEFSSGNLNFEEQINLKSENCLEDEELNGVDNYNNNNNLIFQHQNESQHHQQQQQIQTPTRPSSSSNYCQKEECSGDELPPNEELIGAPVHEIRCGLLIGKLHMIRFTCPGIHRKCVEFEGKLISPRQFTIKAEKDKQKDWKGSIRLGKHNLRTLMEMKTLDFYEHEINCSLKCQSRNYIKNRKAEGGNNEMNINSDNNSERFSEMCEINDIKSIPSSACSSATSTRKSSSVLEEFACQTVPPIYSDHHNHHHHQNNNNHQNFDYLNEIEEEEEMLTSQNNSKTFYSSPSSSTPSTTTTNTFLPSTSSIPLNSPNIPSELINFKKGGESASLLNNNTLNTLLQLQQHQNNNNSPLKQLLLLPKNLSQNNGIALNSNGGHIENTIKTPNIPKPSSSSSISLPSTHLPPPIENSNNNLSQEAAIALLLQSVQTSIILEQQQKAANLNQNNNSNNLLLAQLVSTLNGNGGGTTATTTLHHNQQQQHSSLLSNKNLINGNGIEKLLAAAALSQQLQQQQRTPLKHNEQPAAVTNISNIRKNASMFWSQMRNMGLLEDMLKTLSDTLERLKQIYLTGGNAVSEEFAAQRLSGVAIALDLCSLFGEKIHSRYIQATLESTLISKELLELQRKQDEQKRKLENAKRKSQVFDQILKNGNGTATLNKNIINSTSLRGTNHSSSTNENGTPEIKKIHLNI</sequence>
<organism evidence="1 2">
    <name type="scientific">Meloidogyne enterolobii</name>
    <name type="common">Root-knot nematode worm</name>
    <name type="synonym">Meloidogyne mayaguensis</name>
    <dbReference type="NCBI Taxonomy" id="390850"/>
    <lineage>
        <taxon>Eukaryota</taxon>
        <taxon>Metazoa</taxon>
        <taxon>Ecdysozoa</taxon>
        <taxon>Nematoda</taxon>
        <taxon>Chromadorea</taxon>
        <taxon>Rhabditida</taxon>
        <taxon>Tylenchina</taxon>
        <taxon>Tylenchomorpha</taxon>
        <taxon>Tylenchoidea</taxon>
        <taxon>Meloidogynidae</taxon>
        <taxon>Meloidogyninae</taxon>
        <taxon>Meloidogyne</taxon>
    </lineage>
</organism>
<proteinExistence type="predicted"/>